<keyword evidence="3 8" id="KW-0813">Transport</keyword>
<evidence type="ECO:0000256" key="1">
    <source>
        <dbReference type="ARBA" id="ARBA00004651"/>
    </source>
</evidence>
<dbReference type="InterPro" id="IPR035906">
    <property type="entry name" value="MetI-like_sf"/>
</dbReference>
<evidence type="ECO:0000256" key="3">
    <source>
        <dbReference type="ARBA" id="ARBA00022448"/>
    </source>
</evidence>
<feature type="domain" description="ABC transmembrane type-1" evidence="9">
    <location>
        <begin position="81"/>
        <end position="291"/>
    </location>
</feature>
<keyword evidence="5 8" id="KW-0812">Transmembrane</keyword>
<evidence type="ECO:0000313" key="10">
    <source>
        <dbReference type="EMBL" id="RXT20528.1"/>
    </source>
</evidence>
<dbReference type="InterPro" id="IPR000515">
    <property type="entry name" value="MetI-like"/>
</dbReference>
<evidence type="ECO:0000313" key="11">
    <source>
        <dbReference type="Proteomes" id="UP000290767"/>
    </source>
</evidence>
<dbReference type="RefSeq" id="WP_129420983.1">
    <property type="nucleotide sequence ID" value="NZ_MZMU01000017.1"/>
</dbReference>
<evidence type="ECO:0000256" key="7">
    <source>
        <dbReference type="ARBA" id="ARBA00023136"/>
    </source>
</evidence>
<organism evidence="10 11">
    <name type="scientific">Rhizobium leguminosarum</name>
    <dbReference type="NCBI Taxonomy" id="384"/>
    <lineage>
        <taxon>Bacteria</taxon>
        <taxon>Pseudomonadati</taxon>
        <taxon>Pseudomonadota</taxon>
        <taxon>Alphaproteobacteria</taxon>
        <taxon>Hyphomicrobiales</taxon>
        <taxon>Rhizobiaceae</taxon>
        <taxon>Rhizobium/Agrobacterium group</taxon>
        <taxon>Rhizobium</taxon>
    </lineage>
</organism>
<dbReference type="GO" id="GO:0005886">
    <property type="term" value="C:plasma membrane"/>
    <property type="evidence" value="ECO:0007669"/>
    <property type="project" value="UniProtKB-SubCell"/>
</dbReference>
<evidence type="ECO:0000256" key="2">
    <source>
        <dbReference type="ARBA" id="ARBA00007069"/>
    </source>
</evidence>
<dbReference type="PROSITE" id="PS50928">
    <property type="entry name" value="ABC_TM1"/>
    <property type="match status" value="1"/>
</dbReference>
<dbReference type="EMBL" id="MZMU01000017">
    <property type="protein sequence ID" value="RXT20528.1"/>
    <property type="molecule type" value="Genomic_DNA"/>
</dbReference>
<comment type="subcellular location">
    <subcellularLocation>
        <location evidence="1 8">Cell membrane</location>
        <topology evidence="1 8">Multi-pass membrane protein</topology>
    </subcellularLocation>
</comment>
<accession>A0A4Q1TRH2</accession>
<evidence type="ECO:0000259" key="9">
    <source>
        <dbReference type="PROSITE" id="PS50928"/>
    </source>
</evidence>
<dbReference type="CDD" id="cd06261">
    <property type="entry name" value="TM_PBP2"/>
    <property type="match status" value="1"/>
</dbReference>
<feature type="transmembrane region" description="Helical" evidence="8">
    <location>
        <begin position="268"/>
        <end position="293"/>
    </location>
</feature>
<evidence type="ECO:0000256" key="5">
    <source>
        <dbReference type="ARBA" id="ARBA00022692"/>
    </source>
</evidence>
<evidence type="ECO:0000256" key="4">
    <source>
        <dbReference type="ARBA" id="ARBA00022475"/>
    </source>
</evidence>
<dbReference type="GO" id="GO:0055085">
    <property type="term" value="P:transmembrane transport"/>
    <property type="evidence" value="ECO:0007669"/>
    <property type="project" value="InterPro"/>
</dbReference>
<name>A0A4Q1TRH2_RHILE</name>
<dbReference type="PANTHER" id="PTHR42929">
    <property type="entry name" value="INNER MEMBRANE ABC TRANSPORTER PERMEASE PROTEIN YDCU-RELATED-RELATED"/>
    <property type="match status" value="1"/>
</dbReference>
<gene>
    <name evidence="10" type="ORF">B5P46_24215</name>
</gene>
<keyword evidence="4" id="KW-1003">Cell membrane</keyword>
<sequence>MTMVAIGDEAQVETTSKRKLSGPALWLLAPGVIWMVLFLVLPILMMVYVSFWTQTTFKIEPTLTLKSWITFFSSETYLGALWTTVRIWLIVLVSTVLVGYPAALFVGLFVRNKTIQTVLLVLCVIPFWTSFLIRVLAWRPMLGKEGAINLILMKIGVVQQPIEILLFSELSVIIGMTQIYCVFMVGPIAFMLGRIDPSVIEAAQDLGASFGRIFRTIILPLSMPGVVVGGIFVSVMVLGEFATSAALSGRKVNLLGNIIVTQVGSLKWAFAAVAGVVLTILMGAVVAALLRIVDLRKEL</sequence>
<dbReference type="Proteomes" id="UP000290767">
    <property type="component" value="Unassembled WGS sequence"/>
</dbReference>
<proteinExistence type="inferred from homology"/>
<keyword evidence="6 8" id="KW-1133">Transmembrane helix</keyword>
<dbReference type="SUPFAM" id="SSF161098">
    <property type="entry name" value="MetI-like"/>
    <property type="match status" value="1"/>
</dbReference>
<comment type="caution">
    <text evidence="10">The sequence shown here is derived from an EMBL/GenBank/DDBJ whole genome shotgun (WGS) entry which is preliminary data.</text>
</comment>
<dbReference type="AlphaFoldDB" id="A0A4Q1TRH2"/>
<evidence type="ECO:0000256" key="6">
    <source>
        <dbReference type="ARBA" id="ARBA00022989"/>
    </source>
</evidence>
<dbReference type="PANTHER" id="PTHR42929:SF1">
    <property type="entry name" value="INNER MEMBRANE ABC TRANSPORTER PERMEASE PROTEIN YDCU-RELATED"/>
    <property type="match status" value="1"/>
</dbReference>
<feature type="transmembrane region" description="Helical" evidence="8">
    <location>
        <begin position="87"/>
        <end position="110"/>
    </location>
</feature>
<comment type="similarity">
    <text evidence="2">Belongs to the binding-protein-dependent transport system permease family. CysTW subfamily.</text>
</comment>
<dbReference type="Pfam" id="PF00528">
    <property type="entry name" value="BPD_transp_1"/>
    <property type="match status" value="1"/>
</dbReference>
<protein>
    <submittedName>
        <fullName evidence="10">ABC transporter permease</fullName>
    </submittedName>
</protein>
<dbReference type="Gene3D" id="1.10.3720.10">
    <property type="entry name" value="MetI-like"/>
    <property type="match status" value="1"/>
</dbReference>
<feature type="transmembrane region" description="Helical" evidence="8">
    <location>
        <begin position="117"/>
        <end position="137"/>
    </location>
</feature>
<feature type="transmembrane region" description="Helical" evidence="8">
    <location>
        <begin position="25"/>
        <end position="51"/>
    </location>
</feature>
<reference evidence="10 11" key="1">
    <citation type="submission" date="2017-03" db="EMBL/GenBank/DDBJ databases">
        <authorList>
            <person name="Safronova V.I."/>
            <person name="Sazanova A.L."/>
            <person name="Chirak E.R."/>
        </authorList>
    </citation>
    <scope>NUCLEOTIDE SEQUENCE [LARGE SCALE GENOMIC DNA]</scope>
    <source>
        <strain evidence="10 11">Tri-43</strain>
    </source>
</reference>
<evidence type="ECO:0000256" key="8">
    <source>
        <dbReference type="RuleBase" id="RU363032"/>
    </source>
</evidence>
<feature type="transmembrane region" description="Helical" evidence="8">
    <location>
        <begin position="170"/>
        <end position="192"/>
    </location>
</feature>
<keyword evidence="7 8" id="KW-0472">Membrane</keyword>
<feature type="transmembrane region" description="Helical" evidence="8">
    <location>
        <begin position="213"/>
        <end position="238"/>
    </location>
</feature>